<dbReference type="Gene3D" id="3.30.40.10">
    <property type="entry name" value="Zinc/RING finger domain, C3HC4 (zinc finger)"/>
    <property type="match status" value="1"/>
</dbReference>
<dbReference type="GO" id="GO:0006886">
    <property type="term" value="P:intracellular protein transport"/>
    <property type="evidence" value="ECO:0007669"/>
    <property type="project" value="InterPro"/>
</dbReference>
<comment type="caution">
    <text evidence="3">The sequence shown here is derived from an EMBL/GenBank/DDBJ whole genome shotgun (WGS) entry which is preliminary data.</text>
</comment>
<feature type="domain" description="RabBD" evidence="2">
    <location>
        <begin position="36"/>
        <end position="95"/>
    </location>
</feature>
<evidence type="ECO:0000256" key="1">
    <source>
        <dbReference type="SAM" id="MobiDB-lite"/>
    </source>
</evidence>
<proteinExistence type="predicted"/>
<evidence type="ECO:0000313" key="3">
    <source>
        <dbReference type="EMBL" id="KAK2168309.1"/>
    </source>
</evidence>
<protein>
    <recommendedName>
        <fullName evidence="2">RabBD domain-containing protein</fullName>
    </recommendedName>
</protein>
<dbReference type="InterPro" id="IPR013083">
    <property type="entry name" value="Znf_RING/FYVE/PHD"/>
</dbReference>
<evidence type="ECO:0000313" key="4">
    <source>
        <dbReference type="Proteomes" id="UP001208570"/>
    </source>
</evidence>
<gene>
    <name evidence="3" type="ORF">LSH36_18g07004</name>
</gene>
<reference evidence="3" key="1">
    <citation type="journal article" date="2023" name="Mol. Biol. Evol.">
        <title>Third-Generation Sequencing Reveals the Adaptive Role of the Epigenome in Three Deep-Sea Polychaetes.</title>
        <authorList>
            <person name="Perez M."/>
            <person name="Aroh O."/>
            <person name="Sun Y."/>
            <person name="Lan Y."/>
            <person name="Juniper S.K."/>
            <person name="Young C.R."/>
            <person name="Angers B."/>
            <person name="Qian P.Y."/>
        </authorList>
    </citation>
    <scope>NUCLEOTIDE SEQUENCE</scope>
    <source>
        <strain evidence="3">P08H-3</strain>
    </source>
</reference>
<evidence type="ECO:0000259" key="2">
    <source>
        <dbReference type="PROSITE" id="PS50916"/>
    </source>
</evidence>
<dbReference type="AlphaFoldDB" id="A0AAD9NIE9"/>
<dbReference type="GO" id="GO:0031267">
    <property type="term" value="F:small GTPase binding"/>
    <property type="evidence" value="ECO:0007669"/>
    <property type="project" value="InterPro"/>
</dbReference>
<sequence length="95" mass="10788">MSDSGLSLGATPREVPRVRRLSNASTQPPSPVEPPDLDMSHLSETEKQQIEAVIARARQLQAEEQRRVRYIITTRILISRTIVNQLVRGCERNRL</sequence>
<dbReference type="EMBL" id="JAODUP010000018">
    <property type="protein sequence ID" value="KAK2168309.1"/>
    <property type="molecule type" value="Genomic_DNA"/>
</dbReference>
<name>A0AAD9NIE9_9ANNE</name>
<dbReference type="Proteomes" id="UP001208570">
    <property type="component" value="Unassembled WGS sequence"/>
</dbReference>
<keyword evidence="4" id="KW-1185">Reference proteome</keyword>
<accession>A0AAD9NIE9</accession>
<dbReference type="PROSITE" id="PS50916">
    <property type="entry name" value="RABBD"/>
    <property type="match status" value="1"/>
</dbReference>
<organism evidence="3 4">
    <name type="scientific">Paralvinella palmiformis</name>
    <dbReference type="NCBI Taxonomy" id="53620"/>
    <lineage>
        <taxon>Eukaryota</taxon>
        <taxon>Metazoa</taxon>
        <taxon>Spiralia</taxon>
        <taxon>Lophotrochozoa</taxon>
        <taxon>Annelida</taxon>
        <taxon>Polychaeta</taxon>
        <taxon>Sedentaria</taxon>
        <taxon>Canalipalpata</taxon>
        <taxon>Terebellida</taxon>
        <taxon>Terebelliformia</taxon>
        <taxon>Alvinellidae</taxon>
        <taxon>Paralvinella</taxon>
    </lineage>
</organism>
<dbReference type="InterPro" id="IPR010911">
    <property type="entry name" value="Rab_BD"/>
</dbReference>
<feature type="region of interest" description="Disordered" evidence="1">
    <location>
        <begin position="1"/>
        <end position="42"/>
    </location>
</feature>